<protein>
    <recommendedName>
        <fullName evidence="3">Alkyl transferase</fullName>
        <ecNumber evidence="3">2.5.1.-</ecNumber>
    </recommendedName>
</protein>
<dbReference type="STRING" id="133383.A0A1R0GN66"/>
<dbReference type="AlphaFoldDB" id="A0A1R0GN66"/>
<sequence>MDGNRRFAKNKKLDTKDGHIAGFSSLKNILEWCLKLGVRAVTVYAFSIDNFNRPKDEVETLMDLAKEKISELSENMDFVKEHDLRIRIVGRLELLPSEVREKMYLVNEKMKNNRGPILNVCMAYLSTDEIAKAVSDISLSIYKDELQPIQINEQLIEETLESSIDCPKLDLLIRTSGETRLSNFMLWQASRGALIKFTTVNWPEFKLNNLLGIILDYQLSKLGFA</sequence>
<feature type="coiled-coil region" evidence="4">
    <location>
        <begin position="55"/>
        <end position="82"/>
    </location>
</feature>
<evidence type="ECO:0000313" key="6">
    <source>
        <dbReference type="Proteomes" id="UP000187455"/>
    </source>
</evidence>
<dbReference type="CDD" id="cd00475">
    <property type="entry name" value="Cis_IPPS"/>
    <property type="match status" value="1"/>
</dbReference>
<dbReference type="Pfam" id="PF01255">
    <property type="entry name" value="Prenyltransf"/>
    <property type="match status" value="1"/>
</dbReference>
<accession>A0A1R0GN66</accession>
<dbReference type="Proteomes" id="UP000187455">
    <property type="component" value="Unassembled WGS sequence"/>
</dbReference>
<proteinExistence type="inferred from homology"/>
<dbReference type="GO" id="GO:0045547">
    <property type="term" value="F:ditrans,polycis-polyprenyl diphosphate synthase [(2E,6E)-farnesyl diphosphate specific] activity"/>
    <property type="evidence" value="ECO:0007669"/>
    <property type="project" value="TreeGrafter"/>
</dbReference>
<dbReference type="InterPro" id="IPR018520">
    <property type="entry name" value="UPP_synth-like_CS"/>
</dbReference>
<dbReference type="SUPFAM" id="SSF64005">
    <property type="entry name" value="Undecaprenyl diphosphate synthase"/>
    <property type="match status" value="1"/>
</dbReference>
<dbReference type="PANTHER" id="PTHR10291:SF43">
    <property type="entry name" value="DEHYDRODOLICHYL DIPHOSPHATE SYNTHASE COMPLEX SUBUNIT DHDDS"/>
    <property type="match status" value="1"/>
</dbReference>
<gene>
    <name evidence="5" type="ORF">AYI68_g7618</name>
</gene>
<organism evidence="5 6">
    <name type="scientific">Smittium mucronatum</name>
    <dbReference type="NCBI Taxonomy" id="133383"/>
    <lineage>
        <taxon>Eukaryota</taxon>
        <taxon>Fungi</taxon>
        <taxon>Fungi incertae sedis</taxon>
        <taxon>Zoopagomycota</taxon>
        <taxon>Kickxellomycotina</taxon>
        <taxon>Harpellomycetes</taxon>
        <taxon>Harpellales</taxon>
        <taxon>Legeriomycetaceae</taxon>
        <taxon>Smittium</taxon>
    </lineage>
</organism>
<dbReference type="EMBL" id="LSSL01006687">
    <property type="protein sequence ID" value="OLY78335.1"/>
    <property type="molecule type" value="Genomic_DNA"/>
</dbReference>
<dbReference type="GO" id="GO:0005783">
    <property type="term" value="C:endoplasmic reticulum"/>
    <property type="evidence" value="ECO:0007669"/>
    <property type="project" value="TreeGrafter"/>
</dbReference>
<dbReference type="InterPro" id="IPR001441">
    <property type="entry name" value="UPP_synth-like"/>
</dbReference>
<dbReference type="PANTHER" id="PTHR10291">
    <property type="entry name" value="DEHYDRODOLICHYL DIPHOSPHATE SYNTHASE FAMILY MEMBER"/>
    <property type="match status" value="1"/>
</dbReference>
<dbReference type="GO" id="GO:0016094">
    <property type="term" value="P:polyprenol biosynthetic process"/>
    <property type="evidence" value="ECO:0007669"/>
    <property type="project" value="TreeGrafter"/>
</dbReference>
<keyword evidence="6" id="KW-1185">Reference proteome</keyword>
<dbReference type="EC" id="2.5.1.-" evidence="3"/>
<dbReference type="OrthoDB" id="4173905at2759"/>
<dbReference type="GO" id="GO:0005811">
    <property type="term" value="C:lipid droplet"/>
    <property type="evidence" value="ECO:0007669"/>
    <property type="project" value="TreeGrafter"/>
</dbReference>
<reference evidence="5 6" key="1">
    <citation type="journal article" date="2016" name="Mol. Biol. Evol.">
        <title>Genome-Wide Survey of Gut Fungi (Harpellales) Reveals the First Horizontally Transferred Ubiquitin Gene from a Mosquito Host.</title>
        <authorList>
            <person name="Wang Y."/>
            <person name="White M.M."/>
            <person name="Kvist S."/>
            <person name="Moncalvo J.M."/>
        </authorList>
    </citation>
    <scope>NUCLEOTIDE SEQUENCE [LARGE SCALE GENOMIC DNA]</scope>
    <source>
        <strain evidence="5 6">ALG-7-W6</strain>
    </source>
</reference>
<dbReference type="PROSITE" id="PS01066">
    <property type="entry name" value="UPP_SYNTHASE"/>
    <property type="match status" value="1"/>
</dbReference>
<keyword evidence="4" id="KW-0175">Coiled coil</keyword>
<keyword evidence="2 3" id="KW-0808">Transferase</keyword>
<dbReference type="InterPro" id="IPR036424">
    <property type="entry name" value="UPP_synth-like_sf"/>
</dbReference>
<comment type="caution">
    <text evidence="5">The sequence shown here is derived from an EMBL/GenBank/DDBJ whole genome shotgun (WGS) entry which is preliminary data.</text>
</comment>
<comment type="similarity">
    <text evidence="1 3">Belongs to the UPP synthase family.</text>
</comment>
<dbReference type="Gene3D" id="3.40.1180.10">
    <property type="entry name" value="Decaprenyl diphosphate synthase-like"/>
    <property type="match status" value="1"/>
</dbReference>
<dbReference type="NCBIfam" id="TIGR00055">
    <property type="entry name" value="uppS"/>
    <property type="match status" value="1"/>
</dbReference>
<evidence type="ECO:0000256" key="1">
    <source>
        <dbReference type="ARBA" id="ARBA00005432"/>
    </source>
</evidence>
<evidence type="ECO:0000256" key="2">
    <source>
        <dbReference type="ARBA" id="ARBA00022679"/>
    </source>
</evidence>
<evidence type="ECO:0000313" key="5">
    <source>
        <dbReference type="EMBL" id="OLY78335.1"/>
    </source>
</evidence>
<evidence type="ECO:0000256" key="3">
    <source>
        <dbReference type="RuleBase" id="RU363018"/>
    </source>
</evidence>
<dbReference type="GO" id="GO:0016020">
    <property type="term" value="C:membrane"/>
    <property type="evidence" value="ECO:0007669"/>
    <property type="project" value="TreeGrafter"/>
</dbReference>
<evidence type="ECO:0000256" key="4">
    <source>
        <dbReference type="SAM" id="Coils"/>
    </source>
</evidence>
<name>A0A1R0GN66_9FUNG</name>
<dbReference type="GO" id="GO:1904423">
    <property type="term" value="C:dehydrodolichyl diphosphate synthase complex"/>
    <property type="evidence" value="ECO:0007669"/>
    <property type="project" value="TreeGrafter"/>
</dbReference>